<proteinExistence type="predicted"/>
<gene>
    <name evidence="1" type="ORF">DAPPUDRAFT_323548</name>
</gene>
<reference evidence="1 2" key="1">
    <citation type="journal article" date="2011" name="Science">
        <title>The ecoresponsive genome of Daphnia pulex.</title>
        <authorList>
            <person name="Colbourne J.K."/>
            <person name="Pfrender M.E."/>
            <person name="Gilbert D."/>
            <person name="Thomas W.K."/>
            <person name="Tucker A."/>
            <person name="Oakley T.H."/>
            <person name="Tokishita S."/>
            <person name="Aerts A."/>
            <person name="Arnold G.J."/>
            <person name="Basu M.K."/>
            <person name="Bauer D.J."/>
            <person name="Caceres C.E."/>
            <person name="Carmel L."/>
            <person name="Casola C."/>
            <person name="Choi J.H."/>
            <person name="Detter J.C."/>
            <person name="Dong Q."/>
            <person name="Dusheyko S."/>
            <person name="Eads B.D."/>
            <person name="Frohlich T."/>
            <person name="Geiler-Samerotte K.A."/>
            <person name="Gerlach D."/>
            <person name="Hatcher P."/>
            <person name="Jogdeo S."/>
            <person name="Krijgsveld J."/>
            <person name="Kriventseva E.V."/>
            <person name="Kultz D."/>
            <person name="Laforsch C."/>
            <person name="Lindquist E."/>
            <person name="Lopez J."/>
            <person name="Manak J.R."/>
            <person name="Muller J."/>
            <person name="Pangilinan J."/>
            <person name="Patwardhan R.P."/>
            <person name="Pitluck S."/>
            <person name="Pritham E.J."/>
            <person name="Rechtsteiner A."/>
            <person name="Rho M."/>
            <person name="Rogozin I.B."/>
            <person name="Sakarya O."/>
            <person name="Salamov A."/>
            <person name="Schaack S."/>
            <person name="Shapiro H."/>
            <person name="Shiga Y."/>
            <person name="Skalitzky C."/>
            <person name="Smith Z."/>
            <person name="Souvorov A."/>
            <person name="Sung W."/>
            <person name="Tang Z."/>
            <person name="Tsuchiya D."/>
            <person name="Tu H."/>
            <person name="Vos H."/>
            <person name="Wang M."/>
            <person name="Wolf Y.I."/>
            <person name="Yamagata H."/>
            <person name="Yamada T."/>
            <person name="Ye Y."/>
            <person name="Shaw J.R."/>
            <person name="Andrews J."/>
            <person name="Crease T.J."/>
            <person name="Tang H."/>
            <person name="Lucas S.M."/>
            <person name="Robertson H.M."/>
            <person name="Bork P."/>
            <person name="Koonin E.V."/>
            <person name="Zdobnov E.M."/>
            <person name="Grigoriev I.V."/>
            <person name="Lynch M."/>
            <person name="Boore J.L."/>
        </authorList>
    </citation>
    <scope>NUCLEOTIDE SEQUENCE [LARGE SCALE GENOMIC DNA]</scope>
</reference>
<dbReference type="HOGENOM" id="CLU_2778448_0_0_1"/>
<dbReference type="Proteomes" id="UP000000305">
    <property type="component" value="Unassembled WGS sequence"/>
</dbReference>
<evidence type="ECO:0000313" key="2">
    <source>
        <dbReference type="Proteomes" id="UP000000305"/>
    </source>
</evidence>
<dbReference type="KEGG" id="dpx:DAPPUDRAFT_323548"/>
<protein>
    <submittedName>
        <fullName evidence="1">Uncharacterized protein</fullName>
    </submittedName>
</protein>
<sequence>MMKLYSNFRCVHVAHKFYESHDVWFLGSFRKLDSQMIADEITAMYKQMQQLAIVFADVSAAKRVTKTVR</sequence>
<organism evidence="1 2">
    <name type="scientific">Daphnia pulex</name>
    <name type="common">Water flea</name>
    <dbReference type="NCBI Taxonomy" id="6669"/>
    <lineage>
        <taxon>Eukaryota</taxon>
        <taxon>Metazoa</taxon>
        <taxon>Ecdysozoa</taxon>
        <taxon>Arthropoda</taxon>
        <taxon>Crustacea</taxon>
        <taxon>Branchiopoda</taxon>
        <taxon>Diplostraca</taxon>
        <taxon>Cladocera</taxon>
        <taxon>Anomopoda</taxon>
        <taxon>Daphniidae</taxon>
        <taxon>Daphnia</taxon>
    </lineage>
</organism>
<accession>E9GZ40</accession>
<dbReference type="OrthoDB" id="447173at2759"/>
<dbReference type="EMBL" id="GL732576">
    <property type="protein sequence ID" value="EFX75297.1"/>
    <property type="molecule type" value="Genomic_DNA"/>
</dbReference>
<dbReference type="InParanoid" id="E9GZ40"/>
<name>E9GZ40_DAPPU</name>
<evidence type="ECO:0000313" key="1">
    <source>
        <dbReference type="EMBL" id="EFX75297.1"/>
    </source>
</evidence>
<keyword evidence="2" id="KW-1185">Reference proteome</keyword>
<dbReference type="AlphaFoldDB" id="E9GZ40"/>